<evidence type="ECO:0000259" key="1">
    <source>
        <dbReference type="Pfam" id="PF00364"/>
    </source>
</evidence>
<feature type="non-terminal residue" evidence="2">
    <location>
        <position position="37"/>
    </location>
</feature>
<protein>
    <recommendedName>
        <fullName evidence="1">Lipoyl-binding domain-containing protein</fullName>
    </recommendedName>
</protein>
<dbReference type="InterPro" id="IPR000089">
    <property type="entry name" value="Biotin_lipoyl"/>
</dbReference>
<sequence length="37" mass="4149">MNQKTQVRVPDIGDFQDVEIIEVHINPGDTIEAESPL</sequence>
<dbReference type="InterPro" id="IPR011053">
    <property type="entry name" value="Single_hybrid_motif"/>
</dbReference>
<dbReference type="AlphaFoldDB" id="A0A383E6J2"/>
<accession>A0A383E6J2</accession>
<dbReference type="Gene3D" id="2.40.50.100">
    <property type="match status" value="1"/>
</dbReference>
<organism evidence="2">
    <name type="scientific">marine metagenome</name>
    <dbReference type="NCBI Taxonomy" id="408172"/>
    <lineage>
        <taxon>unclassified sequences</taxon>
        <taxon>metagenomes</taxon>
        <taxon>ecological metagenomes</taxon>
    </lineage>
</organism>
<dbReference type="SUPFAM" id="SSF51230">
    <property type="entry name" value="Single hybrid motif"/>
    <property type="match status" value="1"/>
</dbReference>
<gene>
    <name evidence="2" type="ORF">METZ01_LOCUS505280</name>
</gene>
<dbReference type="EMBL" id="UINC01223292">
    <property type="protein sequence ID" value="SVE52426.1"/>
    <property type="molecule type" value="Genomic_DNA"/>
</dbReference>
<name>A0A383E6J2_9ZZZZ</name>
<dbReference type="Pfam" id="PF00364">
    <property type="entry name" value="Biotin_lipoyl"/>
    <property type="match status" value="1"/>
</dbReference>
<evidence type="ECO:0000313" key="2">
    <source>
        <dbReference type="EMBL" id="SVE52426.1"/>
    </source>
</evidence>
<reference evidence="2" key="1">
    <citation type="submission" date="2018-05" db="EMBL/GenBank/DDBJ databases">
        <authorList>
            <person name="Lanie J.A."/>
            <person name="Ng W.-L."/>
            <person name="Kazmierczak K.M."/>
            <person name="Andrzejewski T.M."/>
            <person name="Davidsen T.M."/>
            <person name="Wayne K.J."/>
            <person name="Tettelin H."/>
            <person name="Glass J.I."/>
            <person name="Rusch D."/>
            <person name="Podicherti R."/>
            <person name="Tsui H.-C.T."/>
            <person name="Winkler M.E."/>
        </authorList>
    </citation>
    <scope>NUCLEOTIDE SEQUENCE</scope>
</reference>
<feature type="domain" description="Lipoyl-binding" evidence="1">
    <location>
        <begin position="5"/>
        <end position="37"/>
    </location>
</feature>
<proteinExistence type="predicted"/>